<proteinExistence type="predicted"/>
<organism evidence="2 3">
    <name type="scientific">Paeniglutamicibacter cryotolerans</name>
    <dbReference type="NCBI Taxonomy" id="670079"/>
    <lineage>
        <taxon>Bacteria</taxon>
        <taxon>Bacillati</taxon>
        <taxon>Actinomycetota</taxon>
        <taxon>Actinomycetes</taxon>
        <taxon>Micrococcales</taxon>
        <taxon>Micrococcaceae</taxon>
        <taxon>Paeniglutamicibacter</taxon>
    </lineage>
</organism>
<protein>
    <submittedName>
        <fullName evidence="2">Uncharacterized protein</fullName>
    </submittedName>
</protein>
<evidence type="ECO:0000313" key="3">
    <source>
        <dbReference type="Proteomes" id="UP000523000"/>
    </source>
</evidence>
<dbReference type="EMBL" id="JACHVS010000005">
    <property type="protein sequence ID" value="MBB2997610.1"/>
    <property type="molecule type" value="Genomic_DNA"/>
</dbReference>
<comment type="caution">
    <text evidence="2">The sequence shown here is derived from an EMBL/GenBank/DDBJ whole genome shotgun (WGS) entry which is preliminary data.</text>
</comment>
<dbReference type="Proteomes" id="UP000523000">
    <property type="component" value="Unassembled WGS sequence"/>
</dbReference>
<feature type="region of interest" description="Disordered" evidence="1">
    <location>
        <begin position="1"/>
        <end position="31"/>
    </location>
</feature>
<evidence type="ECO:0000313" key="2">
    <source>
        <dbReference type="EMBL" id="MBB2997610.1"/>
    </source>
</evidence>
<accession>A0A839QPD5</accession>
<evidence type="ECO:0000256" key="1">
    <source>
        <dbReference type="SAM" id="MobiDB-lite"/>
    </source>
</evidence>
<dbReference type="AlphaFoldDB" id="A0A839QPD5"/>
<keyword evidence="3" id="KW-1185">Reference proteome</keyword>
<dbReference type="RefSeq" id="WP_183513266.1">
    <property type="nucleotide sequence ID" value="NZ_BAABGK010000075.1"/>
</dbReference>
<gene>
    <name evidence="2" type="ORF">E9229_003882</name>
</gene>
<sequence>MGIIRCGTGHPASKPAHQKPSTGSDGQKGPWSLPSIALDLFKERSGVTIREPFCSVTCAMGGLPHQRNRGSLITGRLDHGLEFVADKAQVLSNLLLLDTCLLA</sequence>
<reference evidence="2 3" key="1">
    <citation type="submission" date="2020-08" db="EMBL/GenBank/DDBJ databases">
        <title>Sequencing the genomes of 1000 actinobacteria strains.</title>
        <authorList>
            <person name="Klenk H.-P."/>
        </authorList>
    </citation>
    <scope>NUCLEOTIDE SEQUENCE [LARGE SCALE GENOMIC DNA]</scope>
    <source>
        <strain evidence="2 3">DSM 22826</strain>
    </source>
</reference>
<name>A0A839QPD5_9MICC</name>